<organism evidence="3 4">
    <name type="scientific">Coprococcus comes</name>
    <dbReference type="NCBI Taxonomy" id="410072"/>
    <lineage>
        <taxon>Bacteria</taxon>
        <taxon>Bacillati</taxon>
        <taxon>Bacillota</taxon>
        <taxon>Clostridia</taxon>
        <taxon>Lachnospirales</taxon>
        <taxon>Lachnospiraceae</taxon>
        <taxon>Coprococcus</taxon>
    </lineage>
</organism>
<proteinExistence type="predicted"/>
<dbReference type="GO" id="GO:0008745">
    <property type="term" value="F:N-acetylmuramoyl-L-alanine amidase activity"/>
    <property type="evidence" value="ECO:0007669"/>
    <property type="project" value="UniProtKB-EC"/>
</dbReference>
<dbReference type="SMART" id="SM00646">
    <property type="entry name" value="Ami_3"/>
    <property type="match status" value="1"/>
</dbReference>
<dbReference type="GO" id="GO:0030288">
    <property type="term" value="C:outer membrane-bounded periplasmic space"/>
    <property type="evidence" value="ECO:0007669"/>
    <property type="project" value="TreeGrafter"/>
</dbReference>
<evidence type="ECO:0000313" key="4">
    <source>
        <dbReference type="Proteomes" id="UP000095727"/>
    </source>
</evidence>
<evidence type="ECO:0000313" key="3">
    <source>
        <dbReference type="EMBL" id="CUM75375.1"/>
    </source>
</evidence>
<gene>
    <name evidence="3" type="primary">amiA</name>
    <name evidence="3" type="ORF">ERS852574_00483</name>
</gene>
<dbReference type="PANTHER" id="PTHR30404:SF0">
    <property type="entry name" value="N-ACETYLMURAMOYL-L-ALANINE AMIDASE AMIC"/>
    <property type="match status" value="1"/>
</dbReference>
<feature type="domain" description="MurNAc-LAA" evidence="2">
    <location>
        <begin position="125"/>
        <end position="236"/>
    </location>
</feature>
<dbReference type="AlphaFoldDB" id="A0A173RC53"/>
<evidence type="ECO:0000256" key="1">
    <source>
        <dbReference type="ARBA" id="ARBA00022801"/>
    </source>
</evidence>
<dbReference type="Pfam" id="PF01520">
    <property type="entry name" value="Amidase_3"/>
    <property type="match status" value="1"/>
</dbReference>
<dbReference type="EC" id="3.5.1.28" evidence="3"/>
<evidence type="ECO:0000259" key="2">
    <source>
        <dbReference type="SMART" id="SM00646"/>
    </source>
</evidence>
<dbReference type="SUPFAM" id="SSF53187">
    <property type="entry name" value="Zn-dependent exopeptidases"/>
    <property type="match status" value="1"/>
</dbReference>
<dbReference type="InterPro" id="IPR050695">
    <property type="entry name" value="N-acetylmuramoyl_amidase_3"/>
</dbReference>
<dbReference type="RefSeq" id="WP_242854809.1">
    <property type="nucleotide sequence ID" value="NZ_CYXR01000003.1"/>
</dbReference>
<dbReference type="GO" id="GO:0009253">
    <property type="term" value="P:peptidoglycan catabolic process"/>
    <property type="evidence" value="ECO:0007669"/>
    <property type="project" value="InterPro"/>
</dbReference>
<dbReference type="InterPro" id="IPR002508">
    <property type="entry name" value="MurNAc-LAA_cat"/>
</dbReference>
<sequence>MNKKISEMVKRGKTIFKSKIKWILALILLTGCIYGSYTLSRYTEADQVEAKQAQVILDAGHGGSDPGKIGLNNLLEKDINLAITEKVKKCLEKEKITAELTRKEDKGLGTTGDGSKKTEDMQARVKMINETKPVLTVSIHQNSYEDPEIHGAQVFYYSHSREGEAVAKILQESLQEIDPENHRQAKANETYYLLRRTKVPTVIVECGFLTNPEEAEKLSGEEYQEQVAEAVAKGIAKCLEYLNEYGN</sequence>
<dbReference type="Proteomes" id="UP000095727">
    <property type="component" value="Unassembled WGS sequence"/>
</dbReference>
<dbReference type="PROSITE" id="PS51257">
    <property type="entry name" value="PROKAR_LIPOPROTEIN"/>
    <property type="match status" value="1"/>
</dbReference>
<dbReference type="EMBL" id="CYXR01000003">
    <property type="protein sequence ID" value="CUM75375.1"/>
    <property type="molecule type" value="Genomic_DNA"/>
</dbReference>
<dbReference type="PANTHER" id="PTHR30404">
    <property type="entry name" value="N-ACETYLMURAMOYL-L-ALANINE AMIDASE"/>
    <property type="match status" value="1"/>
</dbReference>
<name>A0A173RC53_9FIRM</name>
<dbReference type="Gene3D" id="3.40.630.40">
    <property type="entry name" value="Zn-dependent exopeptidases"/>
    <property type="match status" value="1"/>
</dbReference>
<reference evidence="3 4" key="1">
    <citation type="submission" date="2015-09" db="EMBL/GenBank/DDBJ databases">
        <authorList>
            <consortium name="Pathogen Informatics"/>
        </authorList>
    </citation>
    <scope>NUCLEOTIDE SEQUENCE [LARGE SCALE GENOMIC DNA]</scope>
    <source>
        <strain evidence="3 4">2789STDY5834962</strain>
    </source>
</reference>
<protein>
    <submittedName>
        <fullName evidence="3">N-acetylmuramoyl-L-alanine amidase AmiA</fullName>
        <ecNumber evidence="3">3.5.1.28</ecNumber>
    </submittedName>
</protein>
<dbReference type="CDD" id="cd02696">
    <property type="entry name" value="MurNAc-LAA"/>
    <property type="match status" value="1"/>
</dbReference>
<keyword evidence="1 3" id="KW-0378">Hydrolase</keyword>
<accession>A0A173RC53</accession>